<feature type="region of interest" description="Disordered" evidence="3">
    <location>
        <begin position="858"/>
        <end position="901"/>
    </location>
</feature>
<proteinExistence type="predicted"/>
<evidence type="ECO:0000313" key="4">
    <source>
        <dbReference type="EMBL" id="CAG8639757.1"/>
    </source>
</evidence>
<dbReference type="InterPro" id="IPR011989">
    <property type="entry name" value="ARM-like"/>
</dbReference>
<dbReference type="PANTHER" id="PTHR10648:SF1">
    <property type="entry name" value="SERINE_THREONINE-PROTEIN PHOSPHATASE 4 REGULATORY SUBUNIT 1"/>
    <property type="match status" value="1"/>
</dbReference>
<dbReference type="PROSITE" id="PS50077">
    <property type="entry name" value="HEAT_REPEAT"/>
    <property type="match status" value="1"/>
</dbReference>
<gene>
    <name evidence="4" type="ORF">PBRASI_LOCUS9705</name>
</gene>
<feature type="non-terminal residue" evidence="4">
    <location>
        <position position="901"/>
    </location>
</feature>
<evidence type="ECO:0000256" key="2">
    <source>
        <dbReference type="PROSITE-ProRule" id="PRU00103"/>
    </source>
</evidence>
<feature type="compositionally biased region" description="Acidic residues" evidence="3">
    <location>
        <begin position="20"/>
        <end position="34"/>
    </location>
</feature>
<feature type="region of interest" description="Disordered" evidence="3">
    <location>
        <begin position="16"/>
        <end position="49"/>
    </location>
</feature>
<dbReference type="InterPro" id="IPR021133">
    <property type="entry name" value="HEAT_type_2"/>
</dbReference>
<evidence type="ECO:0000256" key="3">
    <source>
        <dbReference type="SAM" id="MobiDB-lite"/>
    </source>
</evidence>
<comment type="caution">
    <text evidence="4">The sequence shown here is derived from an EMBL/GenBank/DDBJ whole genome shotgun (WGS) entry which is preliminary data.</text>
</comment>
<dbReference type="Proteomes" id="UP000789739">
    <property type="component" value="Unassembled WGS sequence"/>
</dbReference>
<keyword evidence="1" id="KW-0677">Repeat</keyword>
<reference evidence="4" key="1">
    <citation type="submission" date="2021-06" db="EMBL/GenBank/DDBJ databases">
        <authorList>
            <person name="Kallberg Y."/>
            <person name="Tangrot J."/>
            <person name="Rosling A."/>
        </authorList>
    </citation>
    <scope>NUCLEOTIDE SEQUENCE</scope>
    <source>
        <strain evidence="4">BR232B</strain>
    </source>
</reference>
<evidence type="ECO:0000313" key="5">
    <source>
        <dbReference type="Proteomes" id="UP000789739"/>
    </source>
</evidence>
<feature type="compositionally biased region" description="Acidic residues" evidence="3">
    <location>
        <begin position="790"/>
        <end position="815"/>
    </location>
</feature>
<dbReference type="InterPro" id="IPR051023">
    <property type="entry name" value="PP2A_Regulatory_Subunit_A"/>
</dbReference>
<protein>
    <submittedName>
        <fullName evidence="4">1923_t:CDS:1</fullName>
    </submittedName>
</protein>
<dbReference type="PANTHER" id="PTHR10648">
    <property type="entry name" value="SERINE/THREONINE-PROTEIN PHOSPHATASE PP2A 65 KDA REGULATORY SUBUNIT"/>
    <property type="match status" value="1"/>
</dbReference>
<evidence type="ECO:0000256" key="1">
    <source>
        <dbReference type="ARBA" id="ARBA00022737"/>
    </source>
</evidence>
<feature type="region of interest" description="Disordered" evidence="3">
    <location>
        <begin position="143"/>
        <end position="197"/>
    </location>
</feature>
<dbReference type="EMBL" id="CAJVPI010002268">
    <property type="protein sequence ID" value="CAG8639757.1"/>
    <property type="molecule type" value="Genomic_DNA"/>
</dbReference>
<feature type="region of interest" description="Disordered" evidence="3">
    <location>
        <begin position="267"/>
        <end position="293"/>
    </location>
</feature>
<dbReference type="Gene3D" id="1.25.10.10">
    <property type="entry name" value="Leucine-rich Repeat Variant"/>
    <property type="match status" value="1"/>
</dbReference>
<name>A0A9N9DIM8_9GLOM</name>
<feature type="compositionally biased region" description="Basic and acidic residues" evidence="3">
    <location>
        <begin position="267"/>
        <end position="284"/>
    </location>
</feature>
<feature type="repeat" description="HEAT" evidence="2">
    <location>
        <begin position="496"/>
        <end position="534"/>
    </location>
</feature>
<sequence length="901" mass="101703">MTAVNLDLANELQETVIVDKDEDPEEANDIDSDEQFTAINENPSDPDGLVDDMDEDDLLLDESLSPLEKIFLFAKSDLIFHRVFIAKELPTLIRDIEISEAVEYVVPLMNSLEELVKEAFAPELDKIIWFYYSHCPLRELSPENGLPETPSIPLRPQTPLGRPQTPLGRPQTPLGRPQTPLDRPQTPQTPNESSNQLSLPYLSVSAFTPLLHALLLDQNSNVSAAAQSVVYSLVEKILAEPDINPKEKELLTKETLEEVVLGIGRLDQERSKRDDEGDLDRGDDNSLGGMNGGEEEAELGRMIMMTLIASLANLVGPELCVRLFVPEMDRMIEEPEFYVRREAALAIGGLANVVPLDAIIDKLLPIYDHFSTDAIWHVRRSCCLVLPKLCSRLPDDMRAERAVRGIDLFARDVSKSVKSTAGEIIGELITTFQASGKVPESLVQHFLSLGPGRDTTGGSGNAYGGLGARDPEKPARCAYNFPAIVLTLGPSRWDDLKETYSSLTRDVQVKVRRSLACSLHEIARVIGPEKTQQDLMRVFVEYTHDIDEVRSGVLKNMVAFIESLPESSRNEYLPEIIRVWNGVEHQWRLRDEIAKQLPALCELYDAQHVVNHILPLTIRAIQDKVASVRETAVATFYTLFRTAKHDDTCYNQVRDRVKQFAMEYRFRERVSYVQICSALMSSDFPNSEFETHFLPILETLASDQVVNVRIAVARLVSDLSYGNIQTINSSNPILPLIQTLSRDTDVNVRLFVFPFLSPEERESILSYLQPQSYGSYLYAENSRANRQVDTDMDVDNGDEEDDERSGDGEEDDLGGFEDVRNELEEVDVRNELEEEIDIRDEIVEVDVRDEGDEVDVRDVRDERGKMDVRDGRDEADVRDEKNEVDVRDEIGDVEVREEREV</sequence>
<organism evidence="4 5">
    <name type="scientific">Paraglomus brasilianum</name>
    <dbReference type="NCBI Taxonomy" id="144538"/>
    <lineage>
        <taxon>Eukaryota</taxon>
        <taxon>Fungi</taxon>
        <taxon>Fungi incertae sedis</taxon>
        <taxon>Mucoromycota</taxon>
        <taxon>Glomeromycotina</taxon>
        <taxon>Glomeromycetes</taxon>
        <taxon>Paraglomerales</taxon>
        <taxon>Paraglomeraceae</taxon>
        <taxon>Paraglomus</taxon>
    </lineage>
</organism>
<dbReference type="InterPro" id="IPR016024">
    <property type="entry name" value="ARM-type_fold"/>
</dbReference>
<feature type="compositionally biased region" description="Polar residues" evidence="3">
    <location>
        <begin position="185"/>
        <end position="197"/>
    </location>
</feature>
<dbReference type="SUPFAM" id="SSF48371">
    <property type="entry name" value="ARM repeat"/>
    <property type="match status" value="1"/>
</dbReference>
<dbReference type="AlphaFoldDB" id="A0A9N9DIM8"/>
<dbReference type="OrthoDB" id="340346at2759"/>
<feature type="region of interest" description="Disordered" evidence="3">
    <location>
        <begin position="784"/>
        <end position="820"/>
    </location>
</feature>
<dbReference type="GO" id="GO:0005737">
    <property type="term" value="C:cytoplasm"/>
    <property type="evidence" value="ECO:0007669"/>
    <property type="project" value="TreeGrafter"/>
</dbReference>
<keyword evidence="5" id="KW-1185">Reference proteome</keyword>
<accession>A0A9N9DIM8</accession>
<dbReference type="GO" id="GO:0019888">
    <property type="term" value="F:protein phosphatase regulator activity"/>
    <property type="evidence" value="ECO:0007669"/>
    <property type="project" value="TreeGrafter"/>
</dbReference>